<dbReference type="RefSeq" id="WP_079588337.1">
    <property type="nucleotide sequence ID" value="NZ_FUYN01000001.1"/>
</dbReference>
<organism evidence="1 2">
    <name type="scientific">Acetoanaerobium noterae</name>
    <dbReference type="NCBI Taxonomy" id="745369"/>
    <lineage>
        <taxon>Bacteria</taxon>
        <taxon>Bacillati</taxon>
        <taxon>Bacillota</taxon>
        <taxon>Clostridia</taxon>
        <taxon>Peptostreptococcales</taxon>
        <taxon>Filifactoraceae</taxon>
        <taxon>Acetoanaerobium</taxon>
    </lineage>
</organism>
<dbReference type="OrthoDB" id="3173587at2"/>
<reference evidence="2" key="1">
    <citation type="submission" date="2017-02" db="EMBL/GenBank/DDBJ databases">
        <authorList>
            <person name="Varghese N."/>
            <person name="Submissions S."/>
        </authorList>
    </citation>
    <scope>NUCLEOTIDE SEQUENCE [LARGE SCALE GENOMIC DNA]</scope>
    <source>
        <strain evidence="2">ATCC 35199</strain>
    </source>
</reference>
<dbReference type="EMBL" id="FUYN01000001">
    <property type="protein sequence ID" value="SKB25645.1"/>
    <property type="molecule type" value="Genomic_DNA"/>
</dbReference>
<sequence>MNNIEIVKKINIDFLKSEDYFQSLLEEGFRVNLLTANEVESIQTDCLLLLAKQTEKYNGSESSSIKIEAASQLLSSILFTLGVYLKTYENPDLAIEDIKKEGIFNIYTKGLKQIDKLKITSKLLHKSILRKLVKTDNVFYKSTIEDGINGFFKLYYPEFGAHEIHITADYPVHQKMEPLKGIEFINKYLEWIYYENLFCSFFSSEDIHNLLSGYDKNYSDIPFNIYEIVLLSALGCELIGKDYRHLEIDDSSLEKLFIIFNKKSKIQIQDILKSGLEGLRRDLNLNESLMRYLKNSLNQLAVLIENSIINNTLDRVFVVPRYYDNSNKLIVSFGIKMDDEKYRKIIDEIRQCRHFSDKKNILKLEVNSLGDLEDVLIDADLTEDEILRILDELNLGEVAALAKRNSITSIDYEPSSKSSNNILAEALDTYKAVLSTQEQEKFTKLIEVIVIG</sequence>
<protein>
    <submittedName>
        <fullName evidence="1">Uncharacterized protein</fullName>
    </submittedName>
</protein>
<dbReference type="InterPro" id="IPR045751">
    <property type="entry name" value="DUF6179"/>
</dbReference>
<keyword evidence="2" id="KW-1185">Reference proteome</keyword>
<gene>
    <name evidence="1" type="ORF">SAMN02745120_0338</name>
</gene>
<name>A0A1T4ZSR5_9FIRM</name>
<dbReference type="AlphaFoldDB" id="A0A1T4ZSR5"/>
<proteinExistence type="predicted"/>
<accession>A0A1T4ZSR5</accession>
<dbReference type="Pfam" id="PF19677">
    <property type="entry name" value="DUF6179"/>
    <property type="match status" value="1"/>
</dbReference>
<evidence type="ECO:0000313" key="2">
    <source>
        <dbReference type="Proteomes" id="UP000243406"/>
    </source>
</evidence>
<evidence type="ECO:0000313" key="1">
    <source>
        <dbReference type="EMBL" id="SKB25645.1"/>
    </source>
</evidence>
<dbReference type="Proteomes" id="UP000243406">
    <property type="component" value="Unassembled WGS sequence"/>
</dbReference>